<comment type="caution">
    <text evidence="10">The sequence shown here is derived from an EMBL/GenBank/DDBJ whole genome shotgun (WGS) entry which is preliminary data.</text>
</comment>
<protein>
    <submittedName>
        <fullName evidence="10">DNA-binding response regulator</fullName>
    </submittedName>
</protein>
<evidence type="ECO:0000256" key="4">
    <source>
        <dbReference type="ARBA" id="ARBA00023125"/>
    </source>
</evidence>
<dbReference type="SMART" id="SM00862">
    <property type="entry name" value="Trans_reg_C"/>
    <property type="match status" value="1"/>
</dbReference>
<dbReference type="PANTHER" id="PTHR48111">
    <property type="entry name" value="REGULATOR OF RPOS"/>
    <property type="match status" value="1"/>
</dbReference>
<keyword evidence="3" id="KW-0805">Transcription regulation</keyword>
<dbReference type="FunFam" id="3.40.50.2300:FF:000002">
    <property type="entry name" value="DNA-binding response regulator PhoP"/>
    <property type="match status" value="1"/>
</dbReference>
<dbReference type="InterPro" id="IPR049767">
    <property type="entry name" value="RppA"/>
</dbReference>
<dbReference type="Proteomes" id="UP000271624">
    <property type="component" value="Unassembled WGS sequence"/>
</dbReference>
<dbReference type="NCBIfam" id="NF041734">
    <property type="entry name" value="resp_reg_RppA"/>
    <property type="match status" value="1"/>
</dbReference>
<evidence type="ECO:0000313" key="11">
    <source>
        <dbReference type="Proteomes" id="UP000271624"/>
    </source>
</evidence>
<dbReference type="Pfam" id="PF00486">
    <property type="entry name" value="Trans_reg_C"/>
    <property type="match status" value="1"/>
</dbReference>
<feature type="DNA-binding region" description="OmpR/PhoB-type" evidence="7">
    <location>
        <begin position="142"/>
        <end position="245"/>
    </location>
</feature>
<dbReference type="RefSeq" id="WP_127084840.1">
    <property type="nucleotide sequence ID" value="NZ_RSCL01000019.1"/>
</dbReference>
<evidence type="ECO:0000256" key="5">
    <source>
        <dbReference type="ARBA" id="ARBA00023163"/>
    </source>
</evidence>
<dbReference type="GO" id="GO:0006355">
    <property type="term" value="P:regulation of DNA-templated transcription"/>
    <property type="evidence" value="ECO:0007669"/>
    <property type="project" value="InterPro"/>
</dbReference>
<accession>A0A433V656</accession>
<keyword evidence="11" id="KW-1185">Reference proteome</keyword>
<evidence type="ECO:0000256" key="1">
    <source>
        <dbReference type="ARBA" id="ARBA00022553"/>
    </source>
</evidence>
<dbReference type="Pfam" id="PF00072">
    <property type="entry name" value="Response_reg"/>
    <property type="match status" value="1"/>
</dbReference>
<dbReference type="PANTHER" id="PTHR48111:SF5">
    <property type="entry name" value="RESPONSE REGULATOR RPPA"/>
    <property type="match status" value="1"/>
</dbReference>
<dbReference type="InterPro" id="IPR039420">
    <property type="entry name" value="WalR-like"/>
</dbReference>
<dbReference type="GO" id="GO:0000156">
    <property type="term" value="F:phosphorelay response regulator activity"/>
    <property type="evidence" value="ECO:0007669"/>
    <property type="project" value="TreeGrafter"/>
</dbReference>
<dbReference type="Gene3D" id="6.10.250.690">
    <property type="match status" value="1"/>
</dbReference>
<evidence type="ECO:0000259" key="8">
    <source>
        <dbReference type="PROSITE" id="PS50110"/>
    </source>
</evidence>
<evidence type="ECO:0000256" key="3">
    <source>
        <dbReference type="ARBA" id="ARBA00023015"/>
    </source>
</evidence>
<dbReference type="SUPFAM" id="SSF46894">
    <property type="entry name" value="C-terminal effector domain of the bipartite response regulators"/>
    <property type="match status" value="1"/>
</dbReference>
<dbReference type="InterPro" id="IPR001867">
    <property type="entry name" value="OmpR/PhoB-type_DNA-bd"/>
</dbReference>
<dbReference type="GO" id="GO:0000976">
    <property type="term" value="F:transcription cis-regulatory region binding"/>
    <property type="evidence" value="ECO:0007669"/>
    <property type="project" value="TreeGrafter"/>
</dbReference>
<dbReference type="GO" id="GO:0005829">
    <property type="term" value="C:cytosol"/>
    <property type="evidence" value="ECO:0007669"/>
    <property type="project" value="TreeGrafter"/>
</dbReference>
<dbReference type="EMBL" id="RSCL01000019">
    <property type="protein sequence ID" value="RUT01578.1"/>
    <property type="molecule type" value="Genomic_DNA"/>
</dbReference>
<keyword evidence="2" id="KW-0902">Two-component regulatory system</keyword>
<feature type="modified residue" description="4-aspartylphosphate" evidence="6">
    <location>
        <position position="69"/>
    </location>
</feature>
<dbReference type="CDD" id="cd00383">
    <property type="entry name" value="trans_reg_C"/>
    <property type="match status" value="1"/>
</dbReference>
<sequence length="250" mass="28286">MLITQTNNETLTTQLDMRVLLVEDEPDLGAAIKRTLKQQMYLVDWVMDGTEAWAYLEQSSAEYTVAIIDWMLPSITGLELCKRIRRKGNSLPILMLTAKDRMEDKIAGLDAGADDYLVKPFGMGELLARLRALQRRSPQFQTRQLTVGNLSLDYSRSAVVSQNASGEKQVISLTNKEFQLLEYFMKHSNQIVTTEQIRNQIWEVNAETGSNVVAAQIRLLRRKLTSSGCINLIETLHGLGYRLNSTDESE</sequence>
<evidence type="ECO:0000256" key="6">
    <source>
        <dbReference type="PROSITE-ProRule" id="PRU00169"/>
    </source>
</evidence>
<dbReference type="InterPro" id="IPR016032">
    <property type="entry name" value="Sig_transdc_resp-reg_C-effctor"/>
</dbReference>
<dbReference type="Gene3D" id="3.40.50.2300">
    <property type="match status" value="1"/>
</dbReference>
<feature type="domain" description="OmpR/PhoB-type" evidence="9">
    <location>
        <begin position="142"/>
        <end position="245"/>
    </location>
</feature>
<dbReference type="SUPFAM" id="SSF52172">
    <property type="entry name" value="CheY-like"/>
    <property type="match status" value="1"/>
</dbReference>
<evidence type="ECO:0000313" key="10">
    <source>
        <dbReference type="EMBL" id="RUT01578.1"/>
    </source>
</evidence>
<dbReference type="GO" id="GO:0032993">
    <property type="term" value="C:protein-DNA complex"/>
    <property type="evidence" value="ECO:0007669"/>
    <property type="project" value="TreeGrafter"/>
</dbReference>
<proteinExistence type="predicted"/>
<name>A0A433V656_9CYAN</name>
<dbReference type="Gene3D" id="1.10.10.10">
    <property type="entry name" value="Winged helix-like DNA-binding domain superfamily/Winged helix DNA-binding domain"/>
    <property type="match status" value="1"/>
</dbReference>
<feature type="domain" description="Response regulatory" evidence="8">
    <location>
        <begin position="18"/>
        <end position="134"/>
    </location>
</feature>
<dbReference type="InterPro" id="IPR001789">
    <property type="entry name" value="Sig_transdc_resp-reg_receiver"/>
</dbReference>
<keyword evidence="5" id="KW-0804">Transcription</keyword>
<gene>
    <name evidence="10" type="ORF">DSM106972_066750</name>
</gene>
<dbReference type="CDD" id="cd17624">
    <property type="entry name" value="REC_OmpR_PmrA-like"/>
    <property type="match status" value="1"/>
</dbReference>
<dbReference type="OrthoDB" id="455826at2"/>
<reference evidence="10" key="1">
    <citation type="submission" date="2018-12" db="EMBL/GenBank/DDBJ databases">
        <authorList>
            <person name="Will S."/>
            <person name="Neumann-Schaal M."/>
            <person name="Henke P."/>
        </authorList>
    </citation>
    <scope>NUCLEOTIDE SEQUENCE</scope>
    <source>
        <strain evidence="10">PCC 7102</strain>
    </source>
</reference>
<evidence type="ECO:0000259" key="9">
    <source>
        <dbReference type="PROSITE" id="PS51755"/>
    </source>
</evidence>
<evidence type="ECO:0000256" key="2">
    <source>
        <dbReference type="ARBA" id="ARBA00023012"/>
    </source>
</evidence>
<keyword evidence="1 6" id="KW-0597">Phosphoprotein</keyword>
<dbReference type="AlphaFoldDB" id="A0A433V656"/>
<keyword evidence="4 7" id="KW-0238">DNA-binding</keyword>
<dbReference type="InterPro" id="IPR011006">
    <property type="entry name" value="CheY-like_superfamily"/>
</dbReference>
<dbReference type="PROSITE" id="PS51755">
    <property type="entry name" value="OMPR_PHOB"/>
    <property type="match status" value="1"/>
</dbReference>
<organism evidence="10 11">
    <name type="scientific">Dulcicalothrix desertica PCC 7102</name>
    <dbReference type="NCBI Taxonomy" id="232991"/>
    <lineage>
        <taxon>Bacteria</taxon>
        <taxon>Bacillati</taxon>
        <taxon>Cyanobacteriota</taxon>
        <taxon>Cyanophyceae</taxon>
        <taxon>Nostocales</taxon>
        <taxon>Calotrichaceae</taxon>
        <taxon>Dulcicalothrix</taxon>
    </lineage>
</organism>
<dbReference type="PROSITE" id="PS50110">
    <property type="entry name" value="RESPONSE_REGULATORY"/>
    <property type="match status" value="1"/>
</dbReference>
<reference evidence="10" key="2">
    <citation type="journal article" date="2019" name="Genome Biol. Evol.">
        <title>Day and night: Metabolic profiles and evolutionary relationships of six axenic non-marine cyanobacteria.</title>
        <authorList>
            <person name="Will S.E."/>
            <person name="Henke P."/>
            <person name="Boedeker C."/>
            <person name="Huang S."/>
            <person name="Brinkmann H."/>
            <person name="Rohde M."/>
            <person name="Jarek M."/>
            <person name="Friedl T."/>
            <person name="Seufert S."/>
            <person name="Schumacher M."/>
            <person name="Overmann J."/>
            <person name="Neumann-Schaal M."/>
            <person name="Petersen J."/>
        </authorList>
    </citation>
    <scope>NUCLEOTIDE SEQUENCE [LARGE SCALE GENOMIC DNA]</scope>
    <source>
        <strain evidence="10">PCC 7102</strain>
    </source>
</reference>
<dbReference type="SMART" id="SM00448">
    <property type="entry name" value="REC"/>
    <property type="match status" value="1"/>
</dbReference>
<dbReference type="InterPro" id="IPR036388">
    <property type="entry name" value="WH-like_DNA-bd_sf"/>
</dbReference>
<evidence type="ECO:0000256" key="7">
    <source>
        <dbReference type="PROSITE-ProRule" id="PRU01091"/>
    </source>
</evidence>